<protein>
    <submittedName>
        <fullName evidence="1">Uncharacterized protein</fullName>
    </submittedName>
</protein>
<accession>A0A382IPR3</accession>
<proteinExistence type="predicted"/>
<sequence length="134" mass="15291">MNSLERVANTEVLSDIFVLSSYLLGKEHRETVSALKNLVYERKPEDNIFVLFKVIEPIANDNEALHALRNVVSDSNFVTLQTELLFKLIINLDNRDEEVISAIKNLVSNNAQPDMFLLFKVLQAIDTENEWIGT</sequence>
<gene>
    <name evidence="1" type="ORF">METZ01_LOCUS254096</name>
</gene>
<name>A0A382IPR3_9ZZZZ</name>
<dbReference type="AlphaFoldDB" id="A0A382IPR3"/>
<reference evidence="1" key="1">
    <citation type="submission" date="2018-05" db="EMBL/GenBank/DDBJ databases">
        <authorList>
            <person name="Lanie J.A."/>
            <person name="Ng W.-L."/>
            <person name="Kazmierczak K.M."/>
            <person name="Andrzejewski T.M."/>
            <person name="Davidsen T.M."/>
            <person name="Wayne K.J."/>
            <person name="Tettelin H."/>
            <person name="Glass J.I."/>
            <person name="Rusch D."/>
            <person name="Podicherti R."/>
            <person name="Tsui H.-C.T."/>
            <person name="Winkler M.E."/>
        </authorList>
    </citation>
    <scope>NUCLEOTIDE SEQUENCE</scope>
</reference>
<dbReference type="EMBL" id="UINC01068537">
    <property type="protein sequence ID" value="SVC01242.1"/>
    <property type="molecule type" value="Genomic_DNA"/>
</dbReference>
<evidence type="ECO:0000313" key="1">
    <source>
        <dbReference type="EMBL" id="SVC01242.1"/>
    </source>
</evidence>
<organism evidence="1">
    <name type="scientific">marine metagenome</name>
    <dbReference type="NCBI Taxonomy" id="408172"/>
    <lineage>
        <taxon>unclassified sequences</taxon>
        <taxon>metagenomes</taxon>
        <taxon>ecological metagenomes</taxon>
    </lineage>
</organism>
<feature type="non-terminal residue" evidence="1">
    <location>
        <position position="134"/>
    </location>
</feature>